<keyword evidence="9 12" id="KW-0328">Glycosyltransferase</keyword>
<dbReference type="GO" id="GO:0005737">
    <property type="term" value="C:cytoplasm"/>
    <property type="evidence" value="ECO:0007669"/>
    <property type="project" value="UniProtKB-SubCell"/>
</dbReference>
<evidence type="ECO:0000256" key="2">
    <source>
        <dbReference type="ARBA" id="ARBA00003968"/>
    </source>
</evidence>
<dbReference type="Pfam" id="PF00156">
    <property type="entry name" value="Pribosyltran"/>
    <property type="match status" value="1"/>
</dbReference>
<evidence type="ECO:0000256" key="5">
    <source>
        <dbReference type="ARBA" id="ARBA00008391"/>
    </source>
</evidence>
<evidence type="ECO:0000256" key="4">
    <source>
        <dbReference type="ARBA" id="ARBA00004659"/>
    </source>
</evidence>
<evidence type="ECO:0000256" key="3">
    <source>
        <dbReference type="ARBA" id="ARBA00004496"/>
    </source>
</evidence>
<dbReference type="AlphaFoldDB" id="A0ABD6J417"/>
<organism evidence="14 15">
    <name type="scientific">Ligilactobacillus salivarius</name>
    <dbReference type="NCBI Taxonomy" id="1624"/>
    <lineage>
        <taxon>Bacteria</taxon>
        <taxon>Bacillati</taxon>
        <taxon>Bacillota</taxon>
        <taxon>Bacilli</taxon>
        <taxon>Lactobacillales</taxon>
        <taxon>Lactobacillaceae</taxon>
        <taxon>Ligilactobacillus</taxon>
    </lineage>
</organism>
<comment type="function">
    <text evidence="2 12">Catalyzes a salvage reaction resulting in the formation of AMP, that is energically less costly than de novo synthesis.</text>
</comment>
<evidence type="ECO:0000256" key="6">
    <source>
        <dbReference type="ARBA" id="ARBA00011738"/>
    </source>
</evidence>
<dbReference type="NCBIfam" id="NF002633">
    <property type="entry name" value="PRK02304.1-2"/>
    <property type="match status" value="1"/>
</dbReference>
<dbReference type="GO" id="GO:0003999">
    <property type="term" value="F:adenine phosphoribosyltransferase activity"/>
    <property type="evidence" value="ECO:0007669"/>
    <property type="project" value="UniProtKB-UniRule"/>
</dbReference>
<keyword evidence="10 12" id="KW-0808">Transferase</keyword>
<dbReference type="EC" id="2.4.2.7" evidence="7 12"/>
<evidence type="ECO:0000256" key="1">
    <source>
        <dbReference type="ARBA" id="ARBA00000868"/>
    </source>
</evidence>
<dbReference type="RefSeq" id="WP_161010916.1">
    <property type="nucleotide sequence ID" value="NZ_VSTR01000002.1"/>
</dbReference>
<dbReference type="GO" id="GO:0044209">
    <property type="term" value="P:AMP salvage"/>
    <property type="evidence" value="ECO:0007669"/>
    <property type="project" value="UniProtKB-UniRule"/>
</dbReference>
<dbReference type="Proteomes" id="UP000470980">
    <property type="component" value="Unassembled WGS sequence"/>
</dbReference>
<gene>
    <name evidence="12" type="primary">apt</name>
    <name evidence="14" type="ORF">FYL10_03555</name>
</gene>
<evidence type="ECO:0000259" key="13">
    <source>
        <dbReference type="Pfam" id="PF00156"/>
    </source>
</evidence>
<dbReference type="InterPro" id="IPR000836">
    <property type="entry name" value="PRTase_dom"/>
</dbReference>
<dbReference type="FunFam" id="3.40.50.2020:FF:000004">
    <property type="entry name" value="Adenine phosphoribosyltransferase"/>
    <property type="match status" value="1"/>
</dbReference>
<evidence type="ECO:0000256" key="9">
    <source>
        <dbReference type="ARBA" id="ARBA00022676"/>
    </source>
</evidence>
<dbReference type="Gene3D" id="3.40.50.2020">
    <property type="match status" value="1"/>
</dbReference>
<dbReference type="SUPFAM" id="SSF53271">
    <property type="entry name" value="PRTase-like"/>
    <property type="match status" value="1"/>
</dbReference>
<evidence type="ECO:0000256" key="11">
    <source>
        <dbReference type="ARBA" id="ARBA00022726"/>
    </source>
</evidence>
<protein>
    <recommendedName>
        <fullName evidence="7 12">Adenine phosphoribosyltransferase</fullName>
        <shortName evidence="12">APRT</shortName>
        <ecNumber evidence="7 12">2.4.2.7</ecNumber>
    </recommendedName>
</protein>
<dbReference type="CDD" id="cd06223">
    <property type="entry name" value="PRTases_typeI"/>
    <property type="match status" value="1"/>
</dbReference>
<keyword evidence="11 12" id="KW-0660">Purine salvage</keyword>
<comment type="similarity">
    <text evidence="5 12">Belongs to the purine/pyrimidine phosphoribosyltransferase family.</text>
</comment>
<dbReference type="PANTHER" id="PTHR32315">
    <property type="entry name" value="ADENINE PHOSPHORIBOSYLTRANSFERASE"/>
    <property type="match status" value="1"/>
</dbReference>
<dbReference type="PANTHER" id="PTHR32315:SF3">
    <property type="entry name" value="ADENINE PHOSPHORIBOSYLTRANSFERASE"/>
    <property type="match status" value="1"/>
</dbReference>
<proteinExistence type="inferred from homology"/>
<comment type="catalytic activity">
    <reaction evidence="1 12">
        <text>AMP + diphosphate = 5-phospho-alpha-D-ribose 1-diphosphate + adenine</text>
        <dbReference type="Rhea" id="RHEA:16609"/>
        <dbReference type="ChEBI" id="CHEBI:16708"/>
        <dbReference type="ChEBI" id="CHEBI:33019"/>
        <dbReference type="ChEBI" id="CHEBI:58017"/>
        <dbReference type="ChEBI" id="CHEBI:456215"/>
        <dbReference type="EC" id="2.4.2.7"/>
    </reaction>
</comment>
<sequence>MALDLRNYIASIENYPEEGIIFRDISPLMADGEAYRQATDRIVQFAKDKGVEMIVGPEARGFIVGCPVAYELGVGFAPARKKGKLPRETVKADYSLEYGTASLYMHKDAVKPGQKVLVTDDLLATGGTIGATIDLVEQLGGVVVGCAFIIELEDLHGRDKIKGYDTLALMSKHTIV</sequence>
<accession>A0ABD6J417</accession>
<evidence type="ECO:0000256" key="10">
    <source>
        <dbReference type="ARBA" id="ARBA00022679"/>
    </source>
</evidence>
<dbReference type="InterPro" id="IPR029057">
    <property type="entry name" value="PRTase-like"/>
</dbReference>
<dbReference type="NCBIfam" id="NF002636">
    <property type="entry name" value="PRK02304.1-5"/>
    <property type="match status" value="1"/>
</dbReference>
<dbReference type="NCBIfam" id="TIGR01090">
    <property type="entry name" value="apt"/>
    <property type="match status" value="1"/>
</dbReference>
<comment type="caution">
    <text evidence="14">The sequence shown here is derived from an EMBL/GenBank/DDBJ whole genome shotgun (WGS) entry which is preliminary data.</text>
</comment>
<dbReference type="InterPro" id="IPR005764">
    <property type="entry name" value="Ade_phspho_trans"/>
</dbReference>
<reference evidence="14 15" key="1">
    <citation type="journal article" date="2020" name="Food Funct.">
        <title>Screening of Lactobacillus salivarius strains from the feces of Chinese populations and the evaluation of their effects against intestinal inflammation in mice.</title>
        <authorList>
            <person name="Zhai Q."/>
            <person name="Shen X."/>
            <person name="Cen S."/>
            <person name="Zhang C."/>
            <person name="Tian F."/>
            <person name="Zhao J."/>
            <person name="Zhang H."/>
            <person name="Xue Y."/>
            <person name="Chen W."/>
        </authorList>
    </citation>
    <scope>NUCLEOTIDE SEQUENCE [LARGE SCALE GENOMIC DNA]</scope>
    <source>
        <strain evidence="14 15">FZJTZ9M6.scaf</strain>
    </source>
</reference>
<dbReference type="NCBIfam" id="NF002634">
    <property type="entry name" value="PRK02304.1-3"/>
    <property type="match status" value="1"/>
</dbReference>
<dbReference type="EMBL" id="VSTR01000002">
    <property type="protein sequence ID" value="MYY72757.1"/>
    <property type="molecule type" value="Genomic_DNA"/>
</dbReference>
<evidence type="ECO:0000313" key="15">
    <source>
        <dbReference type="Proteomes" id="UP000470980"/>
    </source>
</evidence>
<feature type="domain" description="Phosphoribosyltransferase" evidence="13">
    <location>
        <begin position="51"/>
        <end position="165"/>
    </location>
</feature>
<evidence type="ECO:0000256" key="8">
    <source>
        <dbReference type="ARBA" id="ARBA00022490"/>
    </source>
</evidence>
<dbReference type="HAMAP" id="MF_00004">
    <property type="entry name" value="Aden_phosphoribosyltr"/>
    <property type="match status" value="1"/>
</dbReference>
<dbReference type="GO" id="GO:0006166">
    <property type="term" value="P:purine ribonucleoside salvage"/>
    <property type="evidence" value="ECO:0007669"/>
    <property type="project" value="UniProtKB-UniRule"/>
</dbReference>
<comment type="pathway">
    <text evidence="4 12">Purine metabolism; AMP biosynthesis via salvage pathway; AMP from adenine: step 1/1.</text>
</comment>
<evidence type="ECO:0000256" key="12">
    <source>
        <dbReference type="HAMAP-Rule" id="MF_00004"/>
    </source>
</evidence>
<dbReference type="InterPro" id="IPR050054">
    <property type="entry name" value="UPRTase/APRTase"/>
</dbReference>
<evidence type="ECO:0000313" key="14">
    <source>
        <dbReference type="EMBL" id="MYY72757.1"/>
    </source>
</evidence>
<name>A0ABD6J417_9LACO</name>
<comment type="subcellular location">
    <subcellularLocation>
        <location evidence="3 12">Cytoplasm</location>
    </subcellularLocation>
</comment>
<evidence type="ECO:0000256" key="7">
    <source>
        <dbReference type="ARBA" id="ARBA00011893"/>
    </source>
</evidence>
<comment type="subunit">
    <text evidence="6 12">Homodimer.</text>
</comment>
<keyword evidence="8 12" id="KW-0963">Cytoplasm</keyword>